<dbReference type="Pfam" id="PF06393">
    <property type="entry name" value="BID"/>
    <property type="match status" value="1"/>
</dbReference>
<proteinExistence type="predicted"/>
<evidence type="ECO:0000256" key="2">
    <source>
        <dbReference type="ARBA" id="ARBA00004496"/>
    </source>
</evidence>
<evidence type="ECO:0000313" key="11">
    <source>
        <dbReference type="Proteomes" id="UP001591681"/>
    </source>
</evidence>
<keyword evidence="5" id="KW-0053">Apoptosis</keyword>
<keyword evidence="6" id="KW-1000">Mitochondrion outer membrane</keyword>
<evidence type="ECO:0000256" key="8">
    <source>
        <dbReference type="ARBA" id="ARBA00023136"/>
    </source>
</evidence>
<evidence type="ECO:0000256" key="9">
    <source>
        <dbReference type="SAM" id="Coils"/>
    </source>
</evidence>
<keyword evidence="7" id="KW-0496">Mitochondrion</keyword>
<dbReference type="SUPFAM" id="SSF56854">
    <property type="entry name" value="Bcl-2 inhibitors of programmed cell death"/>
    <property type="match status" value="1"/>
</dbReference>
<protein>
    <recommendedName>
        <fullName evidence="3">BH3-interacting domain death agonist</fullName>
    </recommendedName>
</protein>
<dbReference type="GO" id="GO:0005741">
    <property type="term" value="C:mitochondrial outer membrane"/>
    <property type="evidence" value="ECO:0007669"/>
    <property type="project" value="UniProtKB-SubCell"/>
</dbReference>
<sequence>MDATGDASSFHTTTPLVFLTFLQQKGCQNQALEQELLDLESELKHIQDVNSNCVTSECTDEDDGELQTDGHSPMVNLRALVQGRPHVQAPRPAVRDVARELVEIADQLEDSVMARTTDNLLRLLKNSNYLQWGQHLSQAVDQVHGALWHSGGLDGLPQERVLLALSLSLIKGVCERTPAFLRDLFHIWQQQHLR</sequence>
<dbReference type="Proteomes" id="UP001591681">
    <property type="component" value="Unassembled WGS sequence"/>
</dbReference>
<evidence type="ECO:0000256" key="4">
    <source>
        <dbReference type="ARBA" id="ARBA00022490"/>
    </source>
</evidence>
<dbReference type="Gene3D" id="1.10.437.10">
    <property type="entry name" value="Blc2-like"/>
    <property type="match status" value="1"/>
</dbReference>
<organism evidence="10 11">
    <name type="scientific">Coilia grayii</name>
    <name type="common">Gray's grenadier anchovy</name>
    <dbReference type="NCBI Taxonomy" id="363190"/>
    <lineage>
        <taxon>Eukaryota</taxon>
        <taxon>Metazoa</taxon>
        <taxon>Chordata</taxon>
        <taxon>Craniata</taxon>
        <taxon>Vertebrata</taxon>
        <taxon>Euteleostomi</taxon>
        <taxon>Actinopterygii</taxon>
        <taxon>Neopterygii</taxon>
        <taxon>Teleostei</taxon>
        <taxon>Clupei</taxon>
        <taxon>Clupeiformes</taxon>
        <taxon>Clupeoidei</taxon>
        <taxon>Engraulidae</taxon>
        <taxon>Coilinae</taxon>
        <taxon>Coilia</taxon>
    </lineage>
</organism>
<dbReference type="InterPro" id="IPR036834">
    <property type="entry name" value="Bcl-2-like_sf"/>
</dbReference>
<feature type="coiled-coil region" evidence="9">
    <location>
        <begin position="22"/>
        <end position="49"/>
    </location>
</feature>
<evidence type="ECO:0000256" key="3">
    <source>
        <dbReference type="ARBA" id="ARBA00015802"/>
    </source>
</evidence>
<evidence type="ECO:0000256" key="5">
    <source>
        <dbReference type="ARBA" id="ARBA00022703"/>
    </source>
</evidence>
<comment type="caution">
    <text evidence="10">The sequence shown here is derived from an EMBL/GenBank/DDBJ whole genome shotgun (WGS) entry which is preliminary data.</text>
</comment>
<keyword evidence="4" id="KW-0963">Cytoplasm</keyword>
<keyword evidence="9" id="KW-0175">Coiled coil</keyword>
<gene>
    <name evidence="10" type="ORF">ACEWY4_011063</name>
</gene>
<dbReference type="InterPro" id="IPR010479">
    <property type="entry name" value="BID"/>
</dbReference>
<keyword evidence="8" id="KW-0472">Membrane</keyword>
<dbReference type="PANTHER" id="PTHR35447:SF1">
    <property type="entry name" value="BH3-INTERACTING DOMAIN DEATH AGONIST"/>
    <property type="match status" value="1"/>
</dbReference>
<dbReference type="GO" id="GO:0006915">
    <property type="term" value="P:apoptotic process"/>
    <property type="evidence" value="ECO:0007669"/>
    <property type="project" value="UniProtKB-KW"/>
</dbReference>
<comment type="subcellular location">
    <subcellularLocation>
        <location evidence="2">Cytoplasm</location>
    </subcellularLocation>
    <subcellularLocation>
        <location evidence="1">Mitochondrion outer membrane</location>
    </subcellularLocation>
</comment>
<reference evidence="10 11" key="1">
    <citation type="submission" date="2024-09" db="EMBL/GenBank/DDBJ databases">
        <title>A chromosome-level genome assembly of Gray's grenadier anchovy, Coilia grayii.</title>
        <authorList>
            <person name="Fu Z."/>
        </authorList>
    </citation>
    <scope>NUCLEOTIDE SEQUENCE [LARGE SCALE GENOMIC DNA]</scope>
    <source>
        <strain evidence="10">G4</strain>
        <tissue evidence="10">Muscle</tissue>
    </source>
</reference>
<evidence type="ECO:0000256" key="1">
    <source>
        <dbReference type="ARBA" id="ARBA00004294"/>
    </source>
</evidence>
<accession>A0ABD1K3Z3</accession>
<name>A0ABD1K3Z3_9TELE</name>
<dbReference type="AlphaFoldDB" id="A0ABD1K3Z3"/>
<evidence type="ECO:0000256" key="7">
    <source>
        <dbReference type="ARBA" id="ARBA00023128"/>
    </source>
</evidence>
<evidence type="ECO:0000313" key="10">
    <source>
        <dbReference type="EMBL" id="KAL2093751.1"/>
    </source>
</evidence>
<dbReference type="PANTHER" id="PTHR35447">
    <property type="entry name" value="BH3-INTERACTING DOMAIN DEATH AGONIST"/>
    <property type="match status" value="1"/>
</dbReference>
<keyword evidence="11" id="KW-1185">Reference proteome</keyword>
<dbReference type="EMBL" id="JBHFQA010000009">
    <property type="protein sequence ID" value="KAL2093751.1"/>
    <property type="molecule type" value="Genomic_DNA"/>
</dbReference>
<evidence type="ECO:0000256" key="6">
    <source>
        <dbReference type="ARBA" id="ARBA00022787"/>
    </source>
</evidence>